<feature type="transmembrane region" description="Helical" evidence="2">
    <location>
        <begin position="152"/>
        <end position="169"/>
    </location>
</feature>
<keyword evidence="2" id="KW-1133">Transmembrane helix</keyword>
<keyword evidence="2" id="KW-0472">Membrane</keyword>
<feature type="compositionally biased region" description="Pro residues" evidence="1">
    <location>
        <begin position="109"/>
        <end position="119"/>
    </location>
</feature>
<proteinExistence type="predicted"/>
<protein>
    <recommendedName>
        <fullName evidence="5">PepSY-associated TM region</fullName>
    </recommendedName>
</protein>
<evidence type="ECO:0000256" key="1">
    <source>
        <dbReference type="SAM" id="MobiDB-lite"/>
    </source>
</evidence>
<organism evidence="3 4">
    <name type="scientific">Bryocella elongata</name>
    <dbReference type="NCBI Taxonomy" id="863522"/>
    <lineage>
        <taxon>Bacteria</taxon>
        <taxon>Pseudomonadati</taxon>
        <taxon>Acidobacteriota</taxon>
        <taxon>Terriglobia</taxon>
        <taxon>Terriglobales</taxon>
        <taxon>Acidobacteriaceae</taxon>
        <taxon>Bryocella</taxon>
    </lineage>
</organism>
<dbReference type="OrthoDB" id="118706at2"/>
<evidence type="ECO:0000313" key="3">
    <source>
        <dbReference type="EMBL" id="SEF59612.1"/>
    </source>
</evidence>
<accession>A0A1H5T9R1</accession>
<feature type="transmembrane region" description="Helical" evidence="2">
    <location>
        <begin position="124"/>
        <end position="145"/>
    </location>
</feature>
<dbReference type="RefSeq" id="WP_103931451.1">
    <property type="nucleotide sequence ID" value="NZ_FNVA01000001.1"/>
</dbReference>
<feature type="transmembrane region" description="Helical" evidence="2">
    <location>
        <begin position="14"/>
        <end position="35"/>
    </location>
</feature>
<evidence type="ECO:0008006" key="5">
    <source>
        <dbReference type="Google" id="ProtNLM"/>
    </source>
</evidence>
<reference evidence="3 4" key="1">
    <citation type="submission" date="2016-10" db="EMBL/GenBank/DDBJ databases">
        <authorList>
            <person name="de Groot N.N."/>
        </authorList>
    </citation>
    <scope>NUCLEOTIDE SEQUENCE [LARGE SCALE GENOMIC DNA]</scope>
    <source>
        <strain evidence="3 4">DSM 22489</strain>
    </source>
</reference>
<keyword evidence="2" id="KW-0812">Transmembrane</keyword>
<feature type="compositionally biased region" description="Basic and acidic residues" evidence="1">
    <location>
        <begin position="89"/>
        <end position="99"/>
    </location>
</feature>
<evidence type="ECO:0000313" key="4">
    <source>
        <dbReference type="Proteomes" id="UP000236728"/>
    </source>
</evidence>
<feature type="region of interest" description="Disordered" evidence="1">
    <location>
        <begin position="66"/>
        <end position="119"/>
    </location>
</feature>
<dbReference type="Proteomes" id="UP000236728">
    <property type="component" value="Unassembled WGS sequence"/>
</dbReference>
<dbReference type="EMBL" id="FNVA01000001">
    <property type="protein sequence ID" value="SEF59612.1"/>
    <property type="molecule type" value="Genomic_DNA"/>
</dbReference>
<gene>
    <name evidence="3" type="ORF">SAMN05421819_0532</name>
</gene>
<name>A0A1H5T9R1_9BACT</name>
<sequence>MSTSASILRILRKVHLYVGVFIAPALLFFAFTGFLQTLGLQDQASSPKWIHVLAQIHKKQTYIIPQRKPKPAAAEAKHADGDMPSGDAALKHHKDDADGAPKPAADAAPKPPSTPPPSHTPEKIFFYVVTLGLFTSTLSGIYMSYKYNSNKIVVTALLVLGVVVPLVLLKF</sequence>
<keyword evidence="4" id="KW-1185">Reference proteome</keyword>
<evidence type="ECO:0000256" key="2">
    <source>
        <dbReference type="SAM" id="Phobius"/>
    </source>
</evidence>
<dbReference type="AlphaFoldDB" id="A0A1H5T9R1"/>